<dbReference type="PANTHER" id="PTHR10030:SF37">
    <property type="entry name" value="ALPHA-L-FUCOSIDASE-RELATED"/>
    <property type="match status" value="1"/>
</dbReference>
<reference evidence="7 8" key="1">
    <citation type="submission" date="2019-04" db="EMBL/GenBank/DDBJ databases">
        <authorList>
            <person name="Van Vliet M D."/>
        </authorList>
    </citation>
    <scope>NUCLEOTIDE SEQUENCE [LARGE SCALE GENOMIC DNA]</scope>
    <source>
        <strain evidence="7 8">F21</strain>
    </source>
</reference>
<dbReference type="PANTHER" id="PTHR10030">
    <property type="entry name" value="ALPHA-L-FUCOSIDASE"/>
    <property type="match status" value="1"/>
</dbReference>
<accession>A0A6C2UHI4</accession>
<name>A0A6C2UHI4_9BACT</name>
<dbReference type="Gene3D" id="2.60.40.1180">
    <property type="entry name" value="Golgi alpha-mannosidase II"/>
    <property type="match status" value="1"/>
</dbReference>
<proteinExistence type="inferred from homology"/>
<organism evidence="7 8">
    <name type="scientific">Pontiella sulfatireligans</name>
    <dbReference type="NCBI Taxonomy" id="2750658"/>
    <lineage>
        <taxon>Bacteria</taxon>
        <taxon>Pseudomonadati</taxon>
        <taxon>Kiritimatiellota</taxon>
        <taxon>Kiritimatiellia</taxon>
        <taxon>Kiritimatiellales</taxon>
        <taxon>Pontiellaceae</taxon>
        <taxon>Pontiella</taxon>
    </lineage>
</organism>
<keyword evidence="4" id="KW-0378">Hydrolase</keyword>
<comment type="similarity">
    <text evidence="1">Belongs to the glycosyl hydrolase 29 family.</text>
</comment>
<dbReference type="EC" id="3.2.1.51" evidence="2"/>
<evidence type="ECO:0000313" key="7">
    <source>
        <dbReference type="EMBL" id="VGO18957.1"/>
    </source>
</evidence>
<dbReference type="InterPro" id="IPR000933">
    <property type="entry name" value="Glyco_hydro_29"/>
</dbReference>
<dbReference type="Gene3D" id="3.20.20.80">
    <property type="entry name" value="Glycosidases"/>
    <property type="match status" value="1"/>
</dbReference>
<evidence type="ECO:0000256" key="1">
    <source>
        <dbReference type="ARBA" id="ARBA00007951"/>
    </source>
</evidence>
<evidence type="ECO:0000256" key="4">
    <source>
        <dbReference type="ARBA" id="ARBA00022801"/>
    </source>
</evidence>
<keyword evidence="8" id="KW-1185">Reference proteome</keyword>
<dbReference type="InterPro" id="IPR057739">
    <property type="entry name" value="Glyco_hydro_29_N"/>
</dbReference>
<sequence length="666" mass="76328">MNKRNPVHPSTPAIKDLKTIGTGIACLLISIPFSSTAEEPVFDTTRPSLEFRNYRDKTNVPEWWTESMKTREQRVAWWKEARFGQFMHWGAYSVLGGGYEGQEMTGQYAEHIARVYKIPKKDYIEQAASKFQPEQFNADEWVLRAKNAGMQFFVITAKHHDGFAIYHSKHSDFDIEDASKWSRDPLKELSAACKKHGLKFGVYYSHAQDWYMPGNTQNNWDFPGNPATSANEKKMGNGKWYEQDTPEVKAHMIKAWDYYVNKSIPQVIELLQDYDVEFIWFDTASWMPPEYNIRVLETVRKLAPDTLVNYRIQHFYGDYEGGPDSPIVFPYKDNDWECIQSTLHSWGYNKFDEHNRRPTDYLLKMLATVVSKDGVMMINIGPKGDGTWTDGDITTYKEMETWWANNGDSIRGAGMTPLAVHNWGVVTGKDNDLYLHVFDWPADRKLRVGGLMSTPDSVVLTENNQSLSVKQKDGLLTIDVPVEPDTPYHSVIKLSFSSEPKGENRRPLEATVNNRLHVYDTPFVSDGLSYKKGKGFEAYFTNWKKPEDHVTWKVSVEKKAEYNVHVIYDLPPEGKFDDAYQITIGDQQLTGTVNYEGKIDERYINEELKLMKMDSTKSKKTVMVGDSLGTLSLEPGKYDLKLSALDGISSTELFSPRTIILEPVLK</sequence>
<dbReference type="GO" id="GO:0005764">
    <property type="term" value="C:lysosome"/>
    <property type="evidence" value="ECO:0007669"/>
    <property type="project" value="TreeGrafter"/>
</dbReference>
<keyword evidence="5" id="KW-0326">Glycosidase</keyword>
<evidence type="ECO:0000313" key="8">
    <source>
        <dbReference type="Proteomes" id="UP000346198"/>
    </source>
</evidence>
<evidence type="ECO:0000256" key="3">
    <source>
        <dbReference type="ARBA" id="ARBA00022729"/>
    </source>
</evidence>
<dbReference type="SMART" id="SM00812">
    <property type="entry name" value="Alpha_L_fucos"/>
    <property type="match status" value="1"/>
</dbReference>
<dbReference type="Proteomes" id="UP000346198">
    <property type="component" value="Unassembled WGS sequence"/>
</dbReference>
<dbReference type="GO" id="GO:0016139">
    <property type="term" value="P:glycoside catabolic process"/>
    <property type="evidence" value="ECO:0007669"/>
    <property type="project" value="TreeGrafter"/>
</dbReference>
<keyword evidence="3" id="KW-0732">Signal</keyword>
<gene>
    <name evidence="7" type="ORF">SCARR_01011</name>
</gene>
<evidence type="ECO:0000259" key="6">
    <source>
        <dbReference type="Pfam" id="PF01120"/>
    </source>
</evidence>
<dbReference type="SUPFAM" id="SSF51445">
    <property type="entry name" value="(Trans)glycosidases"/>
    <property type="match status" value="1"/>
</dbReference>
<dbReference type="AlphaFoldDB" id="A0A6C2UHI4"/>
<feature type="domain" description="Glycoside hydrolase family 29 N-terminal" evidence="6">
    <location>
        <begin position="65"/>
        <end position="408"/>
    </location>
</feature>
<dbReference type="InterPro" id="IPR017853">
    <property type="entry name" value="GH"/>
</dbReference>
<dbReference type="RefSeq" id="WP_136060400.1">
    <property type="nucleotide sequence ID" value="NZ_CAAHFH010000001.1"/>
</dbReference>
<dbReference type="Pfam" id="PF01120">
    <property type="entry name" value="Alpha_L_fucos"/>
    <property type="match status" value="1"/>
</dbReference>
<dbReference type="GO" id="GO:0006004">
    <property type="term" value="P:fucose metabolic process"/>
    <property type="evidence" value="ECO:0007669"/>
    <property type="project" value="TreeGrafter"/>
</dbReference>
<evidence type="ECO:0000256" key="5">
    <source>
        <dbReference type="ARBA" id="ARBA00023295"/>
    </source>
</evidence>
<dbReference type="InterPro" id="IPR013780">
    <property type="entry name" value="Glyco_hydro_b"/>
</dbReference>
<protein>
    <recommendedName>
        <fullName evidence="2">alpha-L-fucosidase</fullName>
        <ecNumber evidence="2">3.2.1.51</ecNumber>
    </recommendedName>
</protein>
<dbReference type="EMBL" id="CAAHFH010000001">
    <property type="protein sequence ID" value="VGO18957.1"/>
    <property type="molecule type" value="Genomic_DNA"/>
</dbReference>
<dbReference type="GO" id="GO:0004560">
    <property type="term" value="F:alpha-L-fucosidase activity"/>
    <property type="evidence" value="ECO:0007669"/>
    <property type="project" value="InterPro"/>
</dbReference>
<evidence type="ECO:0000256" key="2">
    <source>
        <dbReference type="ARBA" id="ARBA00012662"/>
    </source>
</evidence>